<dbReference type="SUPFAM" id="SSF46689">
    <property type="entry name" value="Homeodomain-like"/>
    <property type="match status" value="1"/>
</dbReference>
<evidence type="ECO:0000256" key="2">
    <source>
        <dbReference type="PROSITE-ProRule" id="PRU00335"/>
    </source>
</evidence>
<evidence type="ECO:0000313" key="5">
    <source>
        <dbReference type="Proteomes" id="UP000298424"/>
    </source>
</evidence>
<dbReference type="GO" id="GO:0003700">
    <property type="term" value="F:DNA-binding transcription factor activity"/>
    <property type="evidence" value="ECO:0007669"/>
    <property type="project" value="TreeGrafter"/>
</dbReference>
<evidence type="ECO:0000256" key="1">
    <source>
        <dbReference type="ARBA" id="ARBA00023125"/>
    </source>
</evidence>
<dbReference type="EMBL" id="SOGT01000002">
    <property type="protein sequence ID" value="TFD28626.1"/>
    <property type="molecule type" value="Genomic_DNA"/>
</dbReference>
<reference evidence="4 5" key="1">
    <citation type="submission" date="2019-03" db="EMBL/GenBank/DDBJ databases">
        <title>Genomics of glacier-inhabiting Cryobacterium strains.</title>
        <authorList>
            <person name="Liu Q."/>
            <person name="Xin Y.-H."/>
        </authorList>
    </citation>
    <scope>NUCLEOTIDE SEQUENCE [LARGE SCALE GENOMIC DNA]</scope>
    <source>
        <strain evidence="4 5">TMT1-1</strain>
    </source>
</reference>
<evidence type="ECO:0000313" key="4">
    <source>
        <dbReference type="EMBL" id="TFD28626.1"/>
    </source>
</evidence>
<dbReference type="PANTHER" id="PTHR30055">
    <property type="entry name" value="HTH-TYPE TRANSCRIPTIONAL REGULATOR RUTR"/>
    <property type="match status" value="1"/>
</dbReference>
<dbReference type="InterPro" id="IPR009057">
    <property type="entry name" value="Homeodomain-like_sf"/>
</dbReference>
<organism evidence="4 5">
    <name type="scientific">Cryobacterium lyxosi</name>
    <dbReference type="NCBI Taxonomy" id="1259228"/>
    <lineage>
        <taxon>Bacteria</taxon>
        <taxon>Bacillati</taxon>
        <taxon>Actinomycetota</taxon>
        <taxon>Actinomycetes</taxon>
        <taxon>Micrococcales</taxon>
        <taxon>Microbacteriaceae</taxon>
        <taxon>Cryobacterium</taxon>
    </lineage>
</organism>
<dbReference type="InterPro" id="IPR050109">
    <property type="entry name" value="HTH-type_TetR-like_transc_reg"/>
</dbReference>
<sequence>MPDPSAASARPNLILPPVARLAEARSRVDVADIAVRLFQAQGYEATSTTQIAAAAGVSRSTFFRQFRSKDDVIFADHDELLEQIDRYFAVEHDDPWLAVCDAAALVFERFRERLEIVRVRDLLVRQTSVLRDRETVMVSRYEKIFSAYLRRSLLGVDPVIAIQFAAAVTATHNFELRRMIRAADSSQLLDTAGLAAELHAVRHRFDPSASSRTTDTVPAASELLVAVFPASALPEDVARVIEKRLRSTVI</sequence>
<name>A0A4R8ZHZ4_9MICO</name>
<proteinExistence type="predicted"/>
<dbReference type="PANTHER" id="PTHR30055:SF226">
    <property type="entry name" value="HTH-TYPE TRANSCRIPTIONAL REGULATOR PKSA"/>
    <property type="match status" value="1"/>
</dbReference>
<dbReference type="OrthoDB" id="3235020at2"/>
<dbReference type="RefSeq" id="WP_104197230.1">
    <property type="nucleotide sequence ID" value="NZ_SOGT01000002.1"/>
</dbReference>
<feature type="DNA-binding region" description="H-T-H motif" evidence="2">
    <location>
        <begin position="47"/>
        <end position="66"/>
    </location>
</feature>
<keyword evidence="5" id="KW-1185">Reference proteome</keyword>
<evidence type="ECO:0000259" key="3">
    <source>
        <dbReference type="PROSITE" id="PS50977"/>
    </source>
</evidence>
<gene>
    <name evidence="4" type="ORF">E3T27_01655</name>
</gene>
<dbReference type="AlphaFoldDB" id="A0A4R8ZHZ4"/>
<dbReference type="GO" id="GO:0000976">
    <property type="term" value="F:transcription cis-regulatory region binding"/>
    <property type="evidence" value="ECO:0007669"/>
    <property type="project" value="TreeGrafter"/>
</dbReference>
<accession>A0A4R8ZHZ4</accession>
<feature type="domain" description="HTH tetR-type" evidence="3">
    <location>
        <begin position="24"/>
        <end position="84"/>
    </location>
</feature>
<comment type="caution">
    <text evidence="4">The sequence shown here is derived from an EMBL/GenBank/DDBJ whole genome shotgun (WGS) entry which is preliminary data.</text>
</comment>
<dbReference type="Proteomes" id="UP000298424">
    <property type="component" value="Unassembled WGS sequence"/>
</dbReference>
<dbReference type="PRINTS" id="PR00455">
    <property type="entry name" value="HTHTETR"/>
</dbReference>
<protein>
    <submittedName>
        <fullName evidence="4">TetR family transcriptional regulator</fullName>
    </submittedName>
</protein>
<dbReference type="InterPro" id="IPR001647">
    <property type="entry name" value="HTH_TetR"/>
</dbReference>
<dbReference type="PROSITE" id="PS50977">
    <property type="entry name" value="HTH_TETR_2"/>
    <property type="match status" value="1"/>
</dbReference>
<keyword evidence="1 2" id="KW-0238">DNA-binding</keyword>
<dbReference type="Gene3D" id="1.10.357.10">
    <property type="entry name" value="Tetracycline Repressor, domain 2"/>
    <property type="match status" value="1"/>
</dbReference>
<dbReference type="Pfam" id="PF00440">
    <property type="entry name" value="TetR_N"/>
    <property type="match status" value="1"/>
</dbReference>